<dbReference type="EMBL" id="JAGSOT010000079">
    <property type="protein sequence ID" value="MBR7797975.1"/>
    <property type="molecule type" value="Genomic_DNA"/>
</dbReference>
<feature type="region of interest" description="Disordered" evidence="1">
    <location>
        <begin position="105"/>
        <end position="128"/>
    </location>
</feature>
<comment type="caution">
    <text evidence="3">The sequence shown here is derived from an EMBL/GenBank/DDBJ whole genome shotgun (WGS) entry which is preliminary data.</text>
</comment>
<evidence type="ECO:0000256" key="2">
    <source>
        <dbReference type="SAM" id="SignalP"/>
    </source>
</evidence>
<evidence type="ECO:0000256" key="1">
    <source>
        <dbReference type="SAM" id="MobiDB-lite"/>
    </source>
</evidence>
<feature type="compositionally biased region" description="Low complexity" evidence="1">
    <location>
        <begin position="107"/>
        <end position="124"/>
    </location>
</feature>
<sequence length="195" mass="21942">MKSKFFTLFAVLSIVLMGCANTDDNNNQDAAEDNVEQTRYNNAGDGMAGERDYEMRRTSERDQETNNNDRYDISKEAADKITDEIAEIDRAYVVTTDNNAYVAAGLDANDNPNMENTNTNNNEDNGNEVTDEVKSKIKKIVQSVDGDIDNVYVSTNPDFLNLTQNYADDVDNGEPIEGFFDQFGNMIERLFPENQ</sequence>
<dbReference type="Pfam" id="PF09580">
    <property type="entry name" value="Spore_YhcN_YlaJ"/>
    <property type="match status" value="1"/>
</dbReference>
<dbReference type="AlphaFoldDB" id="A0A941DWB3"/>
<proteinExistence type="predicted"/>
<dbReference type="InterPro" id="IPR019076">
    <property type="entry name" value="Spore_lipoprot_YhcN/YlaJ-like"/>
</dbReference>
<evidence type="ECO:0000313" key="3">
    <source>
        <dbReference type="EMBL" id="MBR7797975.1"/>
    </source>
</evidence>
<keyword evidence="4" id="KW-1185">Reference proteome</keyword>
<gene>
    <name evidence="3" type="ORF">KCX74_18275</name>
</gene>
<dbReference type="RefSeq" id="WP_026679650.1">
    <property type="nucleotide sequence ID" value="NZ_BAAACY010000119.1"/>
</dbReference>
<organism evidence="3 4">
    <name type="scientific">Virgibacillus salarius</name>
    <dbReference type="NCBI Taxonomy" id="447199"/>
    <lineage>
        <taxon>Bacteria</taxon>
        <taxon>Bacillati</taxon>
        <taxon>Bacillota</taxon>
        <taxon>Bacilli</taxon>
        <taxon>Bacillales</taxon>
        <taxon>Bacillaceae</taxon>
        <taxon>Virgibacillus</taxon>
    </lineage>
</organism>
<name>A0A941DWB3_9BACI</name>
<accession>A0A941DWB3</accession>
<evidence type="ECO:0000313" key="4">
    <source>
        <dbReference type="Proteomes" id="UP000675284"/>
    </source>
</evidence>
<feature type="compositionally biased region" description="Basic and acidic residues" evidence="1">
    <location>
        <begin position="48"/>
        <end position="73"/>
    </location>
</feature>
<keyword evidence="3" id="KW-0449">Lipoprotein</keyword>
<dbReference type="NCBIfam" id="TIGR02898">
    <property type="entry name" value="spore_YhcN_YlaJ"/>
    <property type="match status" value="1"/>
</dbReference>
<feature type="region of interest" description="Disordered" evidence="1">
    <location>
        <begin position="27"/>
        <end position="73"/>
    </location>
</feature>
<dbReference type="GO" id="GO:0030435">
    <property type="term" value="P:sporulation resulting in formation of a cellular spore"/>
    <property type="evidence" value="ECO:0007669"/>
    <property type="project" value="InterPro"/>
</dbReference>
<keyword evidence="2" id="KW-0732">Signal</keyword>
<reference evidence="3" key="1">
    <citation type="submission" date="2021-04" db="EMBL/GenBank/DDBJ databases">
        <title>Isolation and polyphasic classification of algal microorganism.</title>
        <authorList>
            <person name="Wang S."/>
        </authorList>
    </citation>
    <scope>NUCLEOTIDE SEQUENCE</scope>
    <source>
        <strain evidence="3">720a</strain>
    </source>
</reference>
<feature type="chain" id="PRO_5037693981" evidence="2">
    <location>
        <begin position="23"/>
        <end position="195"/>
    </location>
</feature>
<protein>
    <submittedName>
        <fullName evidence="3">YhcN/YlaJ family sporulation lipoprotein</fullName>
    </submittedName>
</protein>
<dbReference type="Proteomes" id="UP000675284">
    <property type="component" value="Unassembled WGS sequence"/>
</dbReference>
<dbReference type="PROSITE" id="PS51257">
    <property type="entry name" value="PROKAR_LIPOPROTEIN"/>
    <property type="match status" value="1"/>
</dbReference>
<feature type="signal peptide" evidence="2">
    <location>
        <begin position="1"/>
        <end position="22"/>
    </location>
</feature>
<dbReference type="InterPro" id="IPR014247">
    <property type="entry name" value="Spore_lipoprot_YhcN/YlaJ"/>
</dbReference>